<dbReference type="EMBL" id="JALPRF010000005">
    <property type="protein sequence ID" value="MCK8494869.1"/>
    <property type="molecule type" value="Genomic_DNA"/>
</dbReference>
<dbReference type="Proteomes" id="UP001202180">
    <property type="component" value="Unassembled WGS sequence"/>
</dbReference>
<dbReference type="PROSITE" id="PS51257">
    <property type="entry name" value="PROKAR_LIPOPROTEIN"/>
    <property type="match status" value="1"/>
</dbReference>
<name>A0ABT0HRR2_9BACT</name>
<evidence type="ECO:0000313" key="3">
    <source>
        <dbReference type="Proteomes" id="UP001202180"/>
    </source>
</evidence>
<accession>A0ABT0HRR2</accession>
<evidence type="ECO:0000313" key="2">
    <source>
        <dbReference type="EMBL" id="MCK8494869.1"/>
    </source>
</evidence>
<organism evidence="2 3">
    <name type="scientific">Spirosoma liriopis</name>
    <dbReference type="NCBI Taxonomy" id="2937440"/>
    <lineage>
        <taxon>Bacteria</taxon>
        <taxon>Pseudomonadati</taxon>
        <taxon>Bacteroidota</taxon>
        <taxon>Cytophagia</taxon>
        <taxon>Cytophagales</taxon>
        <taxon>Cytophagaceae</taxon>
        <taxon>Spirosoma</taxon>
    </lineage>
</organism>
<evidence type="ECO:0000256" key="1">
    <source>
        <dbReference type="SAM" id="SignalP"/>
    </source>
</evidence>
<reference evidence="2 3" key="1">
    <citation type="submission" date="2022-04" db="EMBL/GenBank/DDBJ databases">
        <title>Spirosoma sp. strain RP8 genome sequencing and assembly.</title>
        <authorList>
            <person name="Jung Y."/>
        </authorList>
    </citation>
    <scope>NUCLEOTIDE SEQUENCE [LARGE SCALE GENOMIC DNA]</scope>
    <source>
        <strain evidence="2 3">RP8</strain>
    </source>
</reference>
<dbReference type="RefSeq" id="WP_248479479.1">
    <property type="nucleotide sequence ID" value="NZ_JALPRF010000005.1"/>
</dbReference>
<gene>
    <name evidence="2" type="ORF">M0L20_23570</name>
</gene>
<feature type="signal peptide" evidence="1">
    <location>
        <begin position="1"/>
        <end position="22"/>
    </location>
</feature>
<proteinExistence type="predicted"/>
<evidence type="ECO:0008006" key="4">
    <source>
        <dbReference type="Google" id="ProtNLM"/>
    </source>
</evidence>
<comment type="caution">
    <text evidence="2">The sequence shown here is derived from an EMBL/GenBank/DDBJ whole genome shotgun (WGS) entry which is preliminary data.</text>
</comment>
<feature type="chain" id="PRO_5047528964" description="Lipoprotein" evidence="1">
    <location>
        <begin position="23"/>
        <end position="144"/>
    </location>
</feature>
<keyword evidence="3" id="KW-1185">Reference proteome</keyword>
<sequence>MRTSLFSSLCFSVCLLLSGACQQDKQVSACTYAHQVTIDPECYTGNGLRLTATDYGNIPDGFEWNVIALKDTSESWGWTPKDEKIIMTGLDTFTIPDSLVSNYEGLIIKVATNCQGQLKHSKYYGLTKTSSTTGNCTIWRVRTN</sequence>
<keyword evidence="1" id="KW-0732">Signal</keyword>
<protein>
    <recommendedName>
        <fullName evidence="4">Lipoprotein</fullName>
    </recommendedName>
</protein>